<dbReference type="Proteomes" id="UP001268683">
    <property type="component" value="Chromosome"/>
</dbReference>
<dbReference type="EMBL" id="CP123872">
    <property type="protein sequence ID" value="WND02064.1"/>
    <property type="molecule type" value="Genomic_DNA"/>
</dbReference>
<protein>
    <submittedName>
        <fullName evidence="2">3TM-type holin</fullName>
    </submittedName>
</protein>
<evidence type="ECO:0000256" key="1">
    <source>
        <dbReference type="SAM" id="Phobius"/>
    </source>
</evidence>
<feature type="transmembrane region" description="Helical" evidence="1">
    <location>
        <begin position="114"/>
        <end position="130"/>
    </location>
</feature>
<name>A0AA52H8P7_9PROT</name>
<keyword evidence="1" id="KW-1133">Transmembrane helix</keyword>
<feature type="transmembrane region" description="Helical" evidence="1">
    <location>
        <begin position="72"/>
        <end position="94"/>
    </location>
</feature>
<evidence type="ECO:0000313" key="2">
    <source>
        <dbReference type="EMBL" id="WND02064.1"/>
    </source>
</evidence>
<keyword evidence="3" id="KW-1185">Reference proteome</keyword>
<accession>A0AA52H8P7</accession>
<reference evidence="2" key="1">
    <citation type="submission" date="2023-04" db="EMBL/GenBank/DDBJ databases">
        <title>Complete genome sequence of Temperatibacter marinus.</title>
        <authorList>
            <person name="Rong J.-C."/>
            <person name="Yi M.-L."/>
            <person name="Zhao Q."/>
        </authorList>
    </citation>
    <scope>NUCLEOTIDE SEQUENCE</scope>
    <source>
        <strain evidence="2">NBRC 110045</strain>
    </source>
</reference>
<organism evidence="2 3">
    <name type="scientific">Temperatibacter marinus</name>
    <dbReference type="NCBI Taxonomy" id="1456591"/>
    <lineage>
        <taxon>Bacteria</taxon>
        <taxon>Pseudomonadati</taxon>
        <taxon>Pseudomonadota</taxon>
        <taxon>Alphaproteobacteria</taxon>
        <taxon>Kordiimonadales</taxon>
        <taxon>Temperatibacteraceae</taxon>
        <taxon>Temperatibacter</taxon>
    </lineage>
</organism>
<dbReference type="KEGG" id="tmk:QGN29_10945"/>
<proteinExistence type="predicted"/>
<keyword evidence="1" id="KW-0812">Transmembrane</keyword>
<keyword evidence="1" id="KW-0472">Membrane</keyword>
<evidence type="ECO:0000313" key="3">
    <source>
        <dbReference type="Proteomes" id="UP001268683"/>
    </source>
</evidence>
<dbReference type="RefSeq" id="WP_310797899.1">
    <property type="nucleotide sequence ID" value="NZ_CP123872.1"/>
</dbReference>
<gene>
    <name evidence="2" type="ORF">QGN29_10945</name>
</gene>
<dbReference type="AlphaFoldDB" id="A0AA52H8P7"/>
<dbReference type="InterPro" id="IPR021497">
    <property type="entry name" value="GTA_holin_3TM"/>
</dbReference>
<sequence length="140" mass="15741">MSLLSLLKAVKPSASLKQIGAILDQLFTSEDEKLSKKIILERLSQEKYLAQTRINEVEAAHASLFVAGWRPFVGWICALALAWHFIFYDMINWIMTSFYPLYPSVPPLSSTETLITVLLSILGIGGLRTFEKYTGVNAHH</sequence>
<dbReference type="Pfam" id="PF11351">
    <property type="entry name" value="GTA_holin_3TM"/>
    <property type="match status" value="1"/>
</dbReference>